<keyword evidence="2" id="KW-1185">Reference proteome</keyword>
<dbReference type="Pfam" id="PF14277">
    <property type="entry name" value="DUF4364"/>
    <property type="match status" value="1"/>
</dbReference>
<organism evidence="1 2">
    <name type="scientific">Hominifimenecus microfluidus</name>
    <dbReference type="NCBI Taxonomy" id="2885348"/>
    <lineage>
        <taxon>Bacteria</taxon>
        <taxon>Bacillati</taxon>
        <taxon>Bacillota</taxon>
        <taxon>Clostridia</taxon>
        <taxon>Lachnospirales</taxon>
        <taxon>Lachnospiraceae</taxon>
        <taxon>Hominifimenecus</taxon>
    </lineage>
</organism>
<dbReference type="AlphaFoldDB" id="A0AAE3EA55"/>
<proteinExistence type="predicted"/>
<dbReference type="EMBL" id="JAJEQR010000014">
    <property type="protein sequence ID" value="MCC2230658.1"/>
    <property type="molecule type" value="Genomic_DNA"/>
</dbReference>
<accession>A0AAE3EA55</accession>
<evidence type="ECO:0000313" key="2">
    <source>
        <dbReference type="Proteomes" id="UP001198182"/>
    </source>
</evidence>
<dbReference type="InterPro" id="IPR036388">
    <property type="entry name" value="WH-like_DNA-bd_sf"/>
</dbReference>
<protein>
    <submittedName>
        <fullName evidence="1">DUF4364 family protein</fullName>
    </submittedName>
</protein>
<name>A0AAE3EA55_9FIRM</name>
<dbReference type="InterPro" id="IPR036390">
    <property type="entry name" value="WH_DNA-bd_sf"/>
</dbReference>
<dbReference type="Proteomes" id="UP001198182">
    <property type="component" value="Unassembled WGS sequence"/>
</dbReference>
<dbReference type="InterPro" id="IPR025374">
    <property type="entry name" value="DUF4364"/>
</dbReference>
<dbReference type="RefSeq" id="WP_308453291.1">
    <property type="nucleotide sequence ID" value="NZ_JAJEQR010000014.1"/>
</dbReference>
<sequence length="173" mass="20308">MLSEPLTLYKLMILYMLRQAKFPLSGSQISEFFLDKEYTTYFTLQQALNELLEAHLVKQEVIRNSSRYEITREGEETLGFFGKTISEAIVEDIDLFLKENKVRLRNEVGIVSDYYRATNQEYVVQCEVREGKQPLIKVEVSVPTKDQAEVVCDNWRESNQQIYAYIMKELLKD</sequence>
<comment type="caution">
    <text evidence="1">The sequence shown here is derived from an EMBL/GenBank/DDBJ whole genome shotgun (WGS) entry which is preliminary data.</text>
</comment>
<dbReference type="SUPFAM" id="SSF46785">
    <property type="entry name" value="Winged helix' DNA-binding domain"/>
    <property type="match status" value="1"/>
</dbReference>
<dbReference type="Gene3D" id="1.10.10.10">
    <property type="entry name" value="Winged helix-like DNA-binding domain superfamily/Winged helix DNA-binding domain"/>
    <property type="match status" value="1"/>
</dbReference>
<evidence type="ECO:0000313" key="1">
    <source>
        <dbReference type="EMBL" id="MCC2230658.1"/>
    </source>
</evidence>
<reference evidence="1" key="1">
    <citation type="submission" date="2021-10" db="EMBL/GenBank/DDBJ databases">
        <title>Anaerobic single-cell dispensing facilitates the cultivation of human gut bacteria.</title>
        <authorList>
            <person name="Afrizal A."/>
        </authorList>
    </citation>
    <scope>NUCLEOTIDE SEQUENCE</scope>
    <source>
        <strain evidence="1">CLA-AA-H215</strain>
    </source>
</reference>
<gene>
    <name evidence="1" type="ORF">LKD81_06540</name>
</gene>